<feature type="region of interest" description="Disordered" evidence="1">
    <location>
        <begin position="721"/>
        <end position="750"/>
    </location>
</feature>
<organism evidence="3">
    <name type="scientific">Sarcoptes scabiei</name>
    <name type="common">Itch mite</name>
    <name type="synonym">Acarus scabiei</name>
    <dbReference type="NCBI Taxonomy" id="52283"/>
    <lineage>
        <taxon>Eukaryota</taxon>
        <taxon>Metazoa</taxon>
        <taxon>Ecdysozoa</taxon>
        <taxon>Arthropoda</taxon>
        <taxon>Chelicerata</taxon>
        <taxon>Arachnida</taxon>
        <taxon>Acari</taxon>
        <taxon>Acariformes</taxon>
        <taxon>Sarcoptiformes</taxon>
        <taxon>Astigmata</taxon>
        <taxon>Psoroptidia</taxon>
        <taxon>Sarcoptoidea</taxon>
        <taxon>Sarcoptidae</taxon>
        <taxon>Sarcoptinae</taxon>
        <taxon>Sarcoptes</taxon>
    </lineage>
</organism>
<feature type="compositionally biased region" description="Basic and acidic residues" evidence="1">
    <location>
        <begin position="1132"/>
        <end position="1146"/>
    </location>
</feature>
<feature type="region of interest" description="Disordered" evidence="1">
    <location>
        <begin position="73"/>
        <end position="157"/>
    </location>
</feature>
<dbReference type="EnsemblMetazoa" id="SSS_2840s_mrna">
    <property type="protein sequence ID" value="KAF7493620.1"/>
    <property type="gene ID" value="SSS_2840"/>
</dbReference>
<sequence length="1704" mass="191697">MFQISFKTSLKMAILWLLVILNLHLSIAIDLISNPDDDDSVQNVLNSLTRTTKQSNGSVNDDRTVIRNFLSSLSSSTPSSSPPSVSPSSSINLSKSQSTSFIIKTKSSSSSSSSSPRQVVFGERTKPLKIAQKTSWKPSLNQWQRRPSSSFPPQWKSLPSHTDWEQSIVQDQNYFGQFLYDRYVGNDNRGKNNTYYNFSDGDNFRFVDDLKSNESRNQHEERDQRSSSTSPTNVLSSSLSLPLSASTMVLNGNNSSNNSNIKNGDDKTSTSTRISSSRSKLLGALSYTIDDDIDYPDSATDVDYYLDRADDDGNDQLDFGHRNRYASNSFHYDSHQSSPIEYIPEAESRNIQTVIDPNFHNNESRSSISEMMNNNDGRRSESYIPQGLDLDTIFGNYESPRLSVDPFQVHDYENENETYGLNYYDGHSLVTDGEKDKNFNNKNKSLKYSRIVSQIINGKEELVDEGILVERRPVLIEHGSLLSKPSSAVLNEKLTANDLFNGILSTETNPFDTNSSGSPSSSPSSISLPSQSLSSPTLGEKSLNDSFYYWNDLGIATNQTDLNNQSLSNQNGRFESKSLFNDVVWDDKLERPNPLDDLQAVKSTHQTDPEDYFSYNHNEYFNDGIYDRDQAYRYLYQIQNADDHLSQQHQQSSLSSPSTTKNLNENHQQQPEQSFSKDEIEESLTPRPISIDGELTNRTTIDDDKQRTLIDDGRQIPVFYLQSDKSARIPSSDMESPESAAGSSKGTIHKGNSPFYHTSISAANSISMISANEVTDSTSKSLDSYGDHQPSTSSSTSSSSLEQAPLAQIINTPITALTPIETATTETSTTESLNPLALITTSPSFSTNGLISNEIDYQQLSQQYQSSDSLLQSNYNNPLGNHSSSFTTLNWINQNRDDKRDLDQQKTFDTDSFKWIQTKGSDSDLNSLRQIYKTNHWSSWSPLTSQTASSLINFGQVDEKSNQTESTNQFSSKPLTAIIEQTEHLTSLERPLQTNLFDFNRPTFTSSHQVKSFDHNPQKQPSSSDSNFFGEYYRLYSDYTSRKPPSYITTESPLSFLSSSYPARPKSFGSFPTNAIRFVPKATVEKIPLPPVNEYDTPEIPIQNQQYLIEGEKLLQNWNFNGTFKSITNETSKSDEQQEIKVEEATTSKPMQTIPTKSSNGGGKYSNGKRKSVLKTKTESTTTTSTTTMRPLKKDQQNADSDDDDGDDNNNNEDNDAGEKEEDSTNETEEEKEKVDSNNGSNDDDDNGNDNTENEDNENDNNGNDSNGNDDNGNDDNGNDENGNDTNEDEDNETTTAAPTTTTPTTPTIKPNQASYPQFMPPPFPYPPPFMPPFMYPPGMGIFPPLPPYPMGQMFMPYHSNVVNGQQRIHQQEPQPRPSPNLVPQRQHPPPSSPIPPPSYQQKPRIQHYQPPYVPNMAPFLRQPRFYSTPQYNPPIQSLPYRPSIAPHQTTAPISSHHVQPNYPTQRPIVYDYSKQKPSDEITKTIFIGTDSGYSNPYYPHHHYKREDKATPEYELYNVLYNAYNQLRNQKTPINTDLSISVGVENGETKPTVYIQQTNPSSVQSNPSNQPNGIMPTQPQQHYQQPLSQTIYYGGYQNSQPYSAPYSTPPDTIRAIQYPQSITQTDYSIKNGTDTNSTPYQRPKLFEMFKKNLKKLLPRLRYTSGDPFPPNLDVNYRPINGTYSIPDDQHPLEVFWRNAPSMEG</sequence>
<feature type="compositionally biased region" description="Basic and acidic residues" evidence="1">
    <location>
        <begin position="700"/>
        <end position="709"/>
    </location>
</feature>
<dbReference type="OrthoDB" id="6516331at2759"/>
<feature type="compositionally biased region" description="Low complexity" evidence="1">
    <location>
        <begin position="1260"/>
        <end position="1271"/>
    </location>
</feature>
<feature type="compositionally biased region" description="Low complexity" evidence="1">
    <location>
        <begin position="1294"/>
        <end position="1308"/>
    </location>
</feature>
<proteinExistence type="predicted"/>
<feature type="compositionally biased region" description="Pro residues" evidence="1">
    <location>
        <begin position="1375"/>
        <end position="1399"/>
    </location>
</feature>
<accession>A0A834VFD5</accession>
<feature type="signal peptide" evidence="2">
    <location>
        <begin position="1"/>
        <end position="28"/>
    </location>
</feature>
<feature type="compositionally biased region" description="Low complexity" evidence="1">
    <location>
        <begin position="1179"/>
        <end position="1188"/>
    </location>
</feature>
<dbReference type="EMBL" id="WVUK01000055">
    <property type="protein sequence ID" value="KAF7493620.1"/>
    <property type="molecule type" value="Genomic_DNA"/>
</dbReference>
<protein>
    <submittedName>
        <fullName evidence="3 4">Uncharacterized protein</fullName>
    </submittedName>
</protein>
<dbReference type="PANTHER" id="PTHR35711:SF1">
    <property type="entry name" value="ECTODERMAL, ISOFORM F"/>
    <property type="match status" value="1"/>
</dbReference>
<feature type="compositionally biased region" description="Polar residues" evidence="1">
    <location>
        <begin position="132"/>
        <end position="157"/>
    </location>
</feature>
<evidence type="ECO:0000313" key="5">
    <source>
        <dbReference type="Proteomes" id="UP000070412"/>
    </source>
</evidence>
<keyword evidence="5" id="KW-1185">Reference proteome</keyword>
<feature type="compositionally biased region" description="Low complexity" evidence="1">
    <location>
        <begin position="647"/>
        <end position="656"/>
    </location>
</feature>
<dbReference type="PANTHER" id="PTHR35711">
    <property type="entry name" value="EXPRESSED PROTEIN"/>
    <property type="match status" value="1"/>
</dbReference>
<dbReference type="Proteomes" id="UP000070412">
    <property type="component" value="Unassembled WGS sequence"/>
</dbReference>
<feature type="compositionally biased region" description="Acidic residues" evidence="1">
    <location>
        <begin position="1200"/>
        <end position="1230"/>
    </location>
</feature>
<feature type="compositionally biased region" description="Acidic residues" evidence="1">
    <location>
        <begin position="1242"/>
        <end position="1259"/>
    </location>
</feature>
<feature type="compositionally biased region" description="Low complexity" evidence="1">
    <location>
        <begin position="515"/>
        <end position="536"/>
    </location>
</feature>
<feature type="region of interest" description="Disordered" evidence="1">
    <location>
        <begin position="643"/>
        <end position="709"/>
    </location>
</feature>
<feature type="region of interest" description="Disordered" evidence="1">
    <location>
        <begin position="510"/>
        <end position="537"/>
    </location>
</feature>
<feature type="compositionally biased region" description="Low complexity" evidence="1">
    <location>
        <begin position="791"/>
        <end position="800"/>
    </location>
</feature>
<gene>
    <name evidence="3" type="ORF">SSS_2840</name>
</gene>
<evidence type="ECO:0000256" key="1">
    <source>
        <dbReference type="SAM" id="MobiDB-lite"/>
    </source>
</evidence>
<evidence type="ECO:0000313" key="4">
    <source>
        <dbReference type="EnsemblMetazoa" id="KAF7493620.1"/>
    </source>
</evidence>
<feature type="compositionally biased region" description="Low complexity" evidence="1">
    <location>
        <begin position="86"/>
        <end position="115"/>
    </location>
</feature>
<reference evidence="5" key="1">
    <citation type="journal article" date="2020" name="PLoS Negl. Trop. Dis.">
        <title>High-quality nuclear genome for Sarcoptes scabiei-A critical resource for a neglected parasite.</title>
        <authorList>
            <person name="Korhonen P.K."/>
            <person name="Gasser R.B."/>
            <person name="Ma G."/>
            <person name="Wang T."/>
            <person name="Stroehlein A.J."/>
            <person name="Young N.D."/>
            <person name="Ang C.S."/>
            <person name="Fernando D.D."/>
            <person name="Lu H.C."/>
            <person name="Taylor S."/>
            <person name="Reynolds S.L."/>
            <person name="Mofiz E."/>
            <person name="Najaraj S.H."/>
            <person name="Gowda H."/>
            <person name="Madugundu A."/>
            <person name="Renuse S."/>
            <person name="Holt D."/>
            <person name="Pandey A."/>
            <person name="Papenfuss A.T."/>
            <person name="Fischer K."/>
        </authorList>
    </citation>
    <scope>NUCLEOTIDE SEQUENCE [LARGE SCALE GENOMIC DNA]</scope>
</reference>
<feature type="compositionally biased region" description="Acidic residues" evidence="1">
    <location>
        <begin position="1272"/>
        <end position="1293"/>
    </location>
</feature>
<evidence type="ECO:0000256" key="2">
    <source>
        <dbReference type="SAM" id="SignalP"/>
    </source>
</evidence>
<feature type="region of interest" description="Disordered" evidence="1">
    <location>
        <begin position="1366"/>
        <end position="1405"/>
    </location>
</feature>
<name>A0A834VFD5_SARSC</name>
<feature type="compositionally biased region" description="Polar residues" evidence="1">
    <location>
        <begin position="1147"/>
        <end position="1156"/>
    </location>
</feature>
<feature type="compositionally biased region" description="Low complexity" evidence="1">
    <location>
        <begin position="226"/>
        <end position="262"/>
    </location>
</feature>
<reference evidence="3" key="2">
    <citation type="submission" date="2020-01" db="EMBL/GenBank/DDBJ databases">
        <authorList>
            <person name="Korhonen P.K.K."/>
            <person name="Guangxu M.G."/>
            <person name="Wang T.W."/>
            <person name="Stroehlein A.J.S."/>
            <person name="Young N.D."/>
            <person name="Ang C.-S.A."/>
            <person name="Fernando D.W.F."/>
            <person name="Lu H.L."/>
            <person name="Taylor S.T."/>
            <person name="Ehtesham M.E.M."/>
            <person name="Najaraj S.H.N."/>
            <person name="Harsha G.H.G."/>
            <person name="Madugundu A.M."/>
            <person name="Renuse S.R."/>
            <person name="Holt D.H."/>
            <person name="Pandey A.P."/>
            <person name="Papenfuss A.P."/>
            <person name="Gasser R.B.G."/>
            <person name="Fischer K.F."/>
        </authorList>
    </citation>
    <scope>NUCLEOTIDE SEQUENCE</scope>
    <source>
        <strain evidence="3">SSS_KF_BRIS2020</strain>
    </source>
</reference>
<feature type="region of interest" description="Disordered" evidence="1">
    <location>
        <begin position="1129"/>
        <end position="1329"/>
    </location>
</feature>
<keyword evidence="2" id="KW-0732">Signal</keyword>
<feature type="compositionally biased region" description="Polar residues" evidence="1">
    <location>
        <begin position="657"/>
        <end position="674"/>
    </location>
</feature>
<reference evidence="4" key="3">
    <citation type="submission" date="2022-06" db="UniProtKB">
        <authorList>
            <consortium name="EnsemblMetazoa"/>
        </authorList>
    </citation>
    <scope>IDENTIFICATION</scope>
</reference>
<feature type="region of interest" description="Disordered" evidence="1">
    <location>
        <begin position="777"/>
        <end position="803"/>
    </location>
</feature>
<feature type="compositionally biased region" description="Pro residues" evidence="1">
    <location>
        <begin position="1319"/>
        <end position="1329"/>
    </location>
</feature>
<feature type="region of interest" description="Disordered" evidence="1">
    <location>
        <begin position="1558"/>
        <end position="1583"/>
    </location>
</feature>
<feature type="compositionally biased region" description="Basic and acidic residues" evidence="1">
    <location>
        <begin position="214"/>
        <end position="225"/>
    </location>
</feature>
<feature type="chain" id="PRO_5038259539" evidence="2">
    <location>
        <begin position="29"/>
        <end position="1704"/>
    </location>
</feature>
<feature type="region of interest" description="Disordered" evidence="1">
    <location>
        <begin position="214"/>
        <end position="275"/>
    </location>
</feature>
<evidence type="ECO:0000313" key="3">
    <source>
        <dbReference type="EMBL" id="KAF7493620.1"/>
    </source>
</evidence>